<dbReference type="InterPro" id="IPR008928">
    <property type="entry name" value="6-hairpin_glycosidase_sf"/>
</dbReference>
<dbReference type="AlphaFoldDB" id="A0A0C3CC69"/>
<protein>
    <submittedName>
        <fullName evidence="4">Glycoside hydrolase family 127 protein</fullName>
    </submittedName>
</protein>
<proteinExistence type="predicted"/>
<dbReference type="InterPro" id="IPR012878">
    <property type="entry name" value="Beta-AFase-like_GH127_cat"/>
</dbReference>
<dbReference type="SUPFAM" id="SSF48208">
    <property type="entry name" value="Six-hairpin glycosidases"/>
    <property type="match status" value="1"/>
</dbReference>
<dbReference type="Pfam" id="PF20736">
    <property type="entry name" value="Glyco_hydro127M"/>
    <property type="match status" value="1"/>
</dbReference>
<evidence type="ECO:0000313" key="4">
    <source>
        <dbReference type="EMBL" id="KIM96523.1"/>
    </source>
</evidence>
<dbReference type="InterPro" id="IPR049046">
    <property type="entry name" value="Beta-AFase-like_GH127_middle"/>
</dbReference>
<accession>A0A0C3CC69</accession>
<dbReference type="Pfam" id="PF07944">
    <property type="entry name" value="Beta-AFase-like_GH127_cat"/>
    <property type="match status" value="1"/>
</dbReference>
<reference evidence="4 5" key="1">
    <citation type="submission" date="2014-04" db="EMBL/GenBank/DDBJ databases">
        <authorList>
            <consortium name="DOE Joint Genome Institute"/>
            <person name="Kuo A."/>
            <person name="Martino E."/>
            <person name="Perotto S."/>
            <person name="Kohler A."/>
            <person name="Nagy L.G."/>
            <person name="Floudas D."/>
            <person name="Copeland A."/>
            <person name="Barry K.W."/>
            <person name="Cichocki N."/>
            <person name="Veneault-Fourrey C."/>
            <person name="LaButti K."/>
            <person name="Lindquist E.A."/>
            <person name="Lipzen A."/>
            <person name="Lundell T."/>
            <person name="Morin E."/>
            <person name="Murat C."/>
            <person name="Sun H."/>
            <person name="Tunlid A."/>
            <person name="Henrissat B."/>
            <person name="Grigoriev I.V."/>
            <person name="Hibbett D.S."/>
            <person name="Martin F."/>
            <person name="Nordberg H.P."/>
            <person name="Cantor M.N."/>
            <person name="Hua S.X."/>
        </authorList>
    </citation>
    <scope>NUCLEOTIDE SEQUENCE [LARGE SCALE GENOMIC DNA]</scope>
    <source>
        <strain evidence="4 5">Zn</strain>
    </source>
</reference>
<dbReference type="InParanoid" id="A0A0C3CC69"/>
<dbReference type="GO" id="GO:0016787">
    <property type="term" value="F:hydrolase activity"/>
    <property type="evidence" value="ECO:0007669"/>
    <property type="project" value="UniProtKB-KW"/>
</dbReference>
<feature type="domain" description="Non-reducing end beta-L-arabinofuranosidase-like GH127 catalytic" evidence="1">
    <location>
        <begin position="16"/>
        <end position="425"/>
    </location>
</feature>
<dbReference type="InterPro" id="IPR049174">
    <property type="entry name" value="Beta-AFase-like"/>
</dbReference>
<dbReference type="Pfam" id="PF20737">
    <property type="entry name" value="Glyco_hydro127C"/>
    <property type="match status" value="1"/>
</dbReference>
<dbReference type="Proteomes" id="UP000054321">
    <property type="component" value="Unassembled WGS sequence"/>
</dbReference>
<name>A0A0C3CC69_OIDMZ</name>
<gene>
    <name evidence="4" type="ORF">OIDMADRAFT_106022</name>
</gene>
<dbReference type="HOGENOM" id="CLU_013148_3_0_1"/>
<keyword evidence="4" id="KW-0378">Hydrolase</keyword>
<dbReference type="STRING" id="913774.A0A0C3CC69"/>
<dbReference type="PANTHER" id="PTHR43465">
    <property type="entry name" value="DUF1680 DOMAIN PROTEIN (AFU_ORTHOLOGUE AFUA_1G08910)"/>
    <property type="match status" value="1"/>
</dbReference>
<dbReference type="EMBL" id="KN832884">
    <property type="protein sequence ID" value="KIM96523.1"/>
    <property type="molecule type" value="Genomic_DNA"/>
</dbReference>
<reference evidence="5" key="2">
    <citation type="submission" date="2015-01" db="EMBL/GenBank/DDBJ databases">
        <title>Evolutionary Origins and Diversification of the Mycorrhizal Mutualists.</title>
        <authorList>
            <consortium name="DOE Joint Genome Institute"/>
            <consortium name="Mycorrhizal Genomics Consortium"/>
            <person name="Kohler A."/>
            <person name="Kuo A."/>
            <person name="Nagy L.G."/>
            <person name="Floudas D."/>
            <person name="Copeland A."/>
            <person name="Barry K.W."/>
            <person name="Cichocki N."/>
            <person name="Veneault-Fourrey C."/>
            <person name="LaButti K."/>
            <person name="Lindquist E.A."/>
            <person name="Lipzen A."/>
            <person name="Lundell T."/>
            <person name="Morin E."/>
            <person name="Murat C."/>
            <person name="Riley R."/>
            <person name="Ohm R."/>
            <person name="Sun H."/>
            <person name="Tunlid A."/>
            <person name="Henrissat B."/>
            <person name="Grigoriev I.V."/>
            <person name="Hibbett D.S."/>
            <person name="Martin F."/>
        </authorList>
    </citation>
    <scope>NUCLEOTIDE SEQUENCE [LARGE SCALE GENOMIC DNA]</scope>
    <source>
        <strain evidence="5">Zn</strain>
    </source>
</reference>
<keyword evidence="5" id="KW-1185">Reference proteome</keyword>
<feature type="domain" description="Non-reducing end beta-L-arabinofuranosidase-like GH127 middle" evidence="2">
    <location>
        <begin position="443"/>
        <end position="526"/>
    </location>
</feature>
<evidence type="ECO:0000259" key="3">
    <source>
        <dbReference type="Pfam" id="PF20737"/>
    </source>
</evidence>
<evidence type="ECO:0000259" key="2">
    <source>
        <dbReference type="Pfam" id="PF20736"/>
    </source>
</evidence>
<feature type="domain" description="Non-reducing end beta-L-arabinofuranosidase-like GH127 C-terminal" evidence="3">
    <location>
        <begin position="543"/>
        <end position="657"/>
    </location>
</feature>
<evidence type="ECO:0000313" key="5">
    <source>
        <dbReference type="Proteomes" id="UP000054321"/>
    </source>
</evidence>
<organism evidence="4 5">
    <name type="scientific">Oidiodendron maius (strain Zn)</name>
    <dbReference type="NCBI Taxonomy" id="913774"/>
    <lineage>
        <taxon>Eukaryota</taxon>
        <taxon>Fungi</taxon>
        <taxon>Dikarya</taxon>
        <taxon>Ascomycota</taxon>
        <taxon>Pezizomycotina</taxon>
        <taxon>Leotiomycetes</taxon>
        <taxon>Leotiomycetes incertae sedis</taxon>
        <taxon>Myxotrichaceae</taxon>
        <taxon>Oidiodendron</taxon>
    </lineage>
</organism>
<evidence type="ECO:0000259" key="1">
    <source>
        <dbReference type="Pfam" id="PF07944"/>
    </source>
</evidence>
<dbReference type="GO" id="GO:0005975">
    <property type="term" value="P:carbohydrate metabolic process"/>
    <property type="evidence" value="ECO:0007669"/>
    <property type="project" value="InterPro"/>
</dbReference>
<dbReference type="PANTHER" id="PTHR43465:SF2">
    <property type="entry name" value="DUF1680 DOMAIN PROTEIN (AFU_ORTHOLOGUE AFUA_1G08910)"/>
    <property type="match status" value="1"/>
</dbReference>
<dbReference type="InterPro" id="IPR049049">
    <property type="entry name" value="Beta-AFase-like_GH127_C"/>
</dbReference>
<sequence length="663" mass="75441">MAHPQETFSRTSFPSSSFISRRRQVVYENTLLYQLNVLKTTGRYEAFKLEWHPTYDDKPNVWPVPNHLFWDSDVAKWIEGACYFLQWRNNAEIDAAVKELVEMIRSAQQPDGYLNIHFTVVEPAKRFTNLRDLHELYNAGHLIEAALAHSQHYQNDLLMEPILKYVDLLYKTFGPGPEQKHGYPGHPEIELALLRLYTKTKDPRHYAFGRYFIEERGNPKGQYGHHYYDVESEARGESSNERPVYLPASQSYWYQQAHVPIVDQHTIEGHSVRAMYLLTAVADLVRMEGTDVSNPKLDALHRLWSNMVDKKMYLTGGIGAMKQWEGFGIDYFLPSGTDEGGCYAETCAAIGVMMLAERLLQLELDRKYADILELCFYNAVMTGMSVHGTQFTYVNQLASSESDLSKRAEWFTCACCPPNVTRLLGYIGGYLWTSNLVDQRLAINVHMYSSAKLAIPIGDSTVEIEQKSNWPWEGKIQFALRNTSAAPTTIRLRIPGWATQWKISPAPSSTELVNGYLTLSPEWLQANPSFELDIPLQPRYISPHPYTNQDIIALARGPLVYCLEDVDNPWVNDHFKGLVLDPAGTINEIPASIPGAEEPYIGLTALNAASFVKTDSGQSPHRPPEYITIESTEEVKELHFIPYALRDNRGGRGQMRVGIRRKH</sequence>
<dbReference type="OrthoDB" id="654211at2759"/>